<dbReference type="Pfam" id="PF00171">
    <property type="entry name" value="Aldedh"/>
    <property type="match status" value="1"/>
</dbReference>
<dbReference type="FunFam" id="3.40.605.10:FF:000007">
    <property type="entry name" value="NAD/NADP-dependent betaine aldehyde dehydrogenase"/>
    <property type="match status" value="1"/>
</dbReference>
<proteinExistence type="inferred from homology"/>
<dbReference type="PROSITE" id="PS00070">
    <property type="entry name" value="ALDEHYDE_DEHYDR_CYS"/>
    <property type="match status" value="1"/>
</dbReference>
<name>A0A6J7JHG2_9ZZZZ</name>
<dbReference type="AlphaFoldDB" id="A0A6J7JHG2"/>
<dbReference type="InterPro" id="IPR016163">
    <property type="entry name" value="Ald_DH_C"/>
</dbReference>
<organism evidence="4">
    <name type="scientific">freshwater metagenome</name>
    <dbReference type="NCBI Taxonomy" id="449393"/>
    <lineage>
        <taxon>unclassified sequences</taxon>
        <taxon>metagenomes</taxon>
        <taxon>ecological metagenomes</taxon>
    </lineage>
</organism>
<dbReference type="InterPro" id="IPR029510">
    <property type="entry name" value="Ald_DH_CS_GLU"/>
</dbReference>
<gene>
    <name evidence="4" type="ORF">UFOPK3772_01049</name>
</gene>
<evidence type="ECO:0000313" key="4">
    <source>
        <dbReference type="EMBL" id="CAB4942998.1"/>
    </source>
</evidence>
<dbReference type="PROSITE" id="PS00687">
    <property type="entry name" value="ALDEHYDE_DEHYDR_GLU"/>
    <property type="match status" value="1"/>
</dbReference>
<dbReference type="SUPFAM" id="SSF53720">
    <property type="entry name" value="ALDH-like"/>
    <property type="match status" value="1"/>
</dbReference>
<dbReference type="Gene3D" id="3.40.605.10">
    <property type="entry name" value="Aldehyde Dehydrogenase, Chain A, domain 1"/>
    <property type="match status" value="1"/>
</dbReference>
<sequence>MTLGAKLTATTRDDTTLLPQPTVAATRAVGHVIAGIAEPAGEMLLDILDPCSGVIIAQVARGTAVDVDRAVAAARAALPTWRALTPNDRAKVLSAVADVVEAHLEELAILESRNVGKPISLAHAELPGVPEIFRFMGGAARALQAPAAHEYVAGYLSMILREPHGVIGAITPWNYPLLTASWKIATALAMGNTMVLKPSELTPLTTLKFMELVGDILPAGVLNVVTGTGPEVGAAITNHPGIDMVSLTGSISSGQRVMTDAARTLKPVHLELGGKAPVVVFADADLSAVAKMVRVGGFVNSGQECGASTRVLCDASTSEELTRLLIEQVGEIIVGTPEEGDQIEMGPLVSEAHLSRVAGMVDRARAEGANIAVGGYRPDRPGWFYSPTLVLDSPRGSEITTQEVFGPVVTLETFTDESDAVALANSTSYGLAASVWTRDIGRAVRLTSALDFGTVWVNTHLVLAYEMPWVGFGSSGHGRECSTLSLEDFSRTKHVMIAADRSET</sequence>
<accession>A0A6J7JHG2</accession>
<evidence type="ECO:0000256" key="1">
    <source>
        <dbReference type="ARBA" id="ARBA00009986"/>
    </source>
</evidence>
<dbReference type="GO" id="GO:0016620">
    <property type="term" value="F:oxidoreductase activity, acting on the aldehyde or oxo group of donors, NAD or NADP as acceptor"/>
    <property type="evidence" value="ECO:0007669"/>
    <property type="project" value="InterPro"/>
</dbReference>
<dbReference type="EMBL" id="CAFBNE010000025">
    <property type="protein sequence ID" value="CAB4942998.1"/>
    <property type="molecule type" value="Genomic_DNA"/>
</dbReference>
<feature type="domain" description="Aldehyde dehydrogenase" evidence="3">
    <location>
        <begin position="42"/>
        <end position="495"/>
    </location>
</feature>
<dbReference type="InterPro" id="IPR016162">
    <property type="entry name" value="Ald_DH_N"/>
</dbReference>
<dbReference type="PANTHER" id="PTHR11699">
    <property type="entry name" value="ALDEHYDE DEHYDROGENASE-RELATED"/>
    <property type="match status" value="1"/>
</dbReference>
<dbReference type="InterPro" id="IPR016161">
    <property type="entry name" value="Ald_DH/histidinol_DH"/>
</dbReference>
<dbReference type="FunFam" id="3.40.309.10:FF:000009">
    <property type="entry name" value="Aldehyde dehydrogenase A"/>
    <property type="match status" value="1"/>
</dbReference>
<dbReference type="Gene3D" id="3.40.309.10">
    <property type="entry name" value="Aldehyde Dehydrogenase, Chain A, domain 2"/>
    <property type="match status" value="1"/>
</dbReference>
<evidence type="ECO:0000256" key="2">
    <source>
        <dbReference type="ARBA" id="ARBA00023002"/>
    </source>
</evidence>
<dbReference type="InterPro" id="IPR016160">
    <property type="entry name" value="Ald_DH_CS_CYS"/>
</dbReference>
<protein>
    <submittedName>
        <fullName evidence="4">Unannotated protein</fullName>
    </submittedName>
</protein>
<keyword evidence="2" id="KW-0560">Oxidoreductase</keyword>
<evidence type="ECO:0000259" key="3">
    <source>
        <dbReference type="Pfam" id="PF00171"/>
    </source>
</evidence>
<reference evidence="4" key="1">
    <citation type="submission" date="2020-05" db="EMBL/GenBank/DDBJ databases">
        <authorList>
            <person name="Chiriac C."/>
            <person name="Salcher M."/>
            <person name="Ghai R."/>
            <person name="Kavagutti S V."/>
        </authorList>
    </citation>
    <scope>NUCLEOTIDE SEQUENCE</scope>
</reference>
<dbReference type="InterPro" id="IPR015590">
    <property type="entry name" value="Aldehyde_DH_dom"/>
</dbReference>
<comment type="similarity">
    <text evidence="1">Belongs to the aldehyde dehydrogenase family.</text>
</comment>